<proteinExistence type="predicted"/>
<comment type="caution">
    <text evidence="1">The sequence shown here is derived from an EMBL/GenBank/DDBJ whole genome shotgun (WGS) entry which is preliminary data.</text>
</comment>
<evidence type="ECO:0000313" key="1">
    <source>
        <dbReference type="EMBL" id="KAA6378368.1"/>
    </source>
</evidence>
<name>A0A5J4V6N3_9EUKA</name>
<dbReference type="EMBL" id="SNRW01009196">
    <property type="protein sequence ID" value="KAA6378368.1"/>
    <property type="molecule type" value="Genomic_DNA"/>
</dbReference>
<feature type="non-terminal residue" evidence="1">
    <location>
        <position position="1"/>
    </location>
</feature>
<accession>A0A5J4V6N3</accession>
<reference evidence="1 2" key="1">
    <citation type="submission" date="2019-03" db="EMBL/GenBank/DDBJ databases">
        <title>Single cell metagenomics reveals metabolic interactions within the superorganism composed of flagellate Streblomastix strix and complex community of Bacteroidetes bacteria on its surface.</title>
        <authorList>
            <person name="Treitli S.C."/>
            <person name="Kolisko M."/>
            <person name="Husnik F."/>
            <person name="Keeling P."/>
            <person name="Hampl V."/>
        </authorList>
    </citation>
    <scope>NUCLEOTIDE SEQUENCE [LARGE SCALE GENOMIC DNA]</scope>
    <source>
        <strain evidence="1">ST1C</strain>
    </source>
</reference>
<sequence>STVDGLQLGIYGIKFITDESQLTIPIIYIQDSNSILELYQVTFSEIDLSPIGNPKGIVHINADNSQFIAQNCIFEEINIEGSSGNAIRLENNANSRITATIINCEFNNIKSDGDSNGQGGSALFAELRDQRNGGALFIDIDFFKYTVLCNKL</sequence>
<evidence type="ECO:0000313" key="2">
    <source>
        <dbReference type="Proteomes" id="UP000324800"/>
    </source>
</evidence>
<dbReference type="AlphaFoldDB" id="A0A5J4V6N3"/>
<dbReference type="Proteomes" id="UP000324800">
    <property type="component" value="Unassembled WGS sequence"/>
</dbReference>
<protein>
    <recommendedName>
        <fullName evidence="3">Right handed beta helix domain-containing protein</fullName>
    </recommendedName>
</protein>
<gene>
    <name evidence="1" type="ORF">EZS28_026104</name>
</gene>
<organism evidence="1 2">
    <name type="scientific">Streblomastix strix</name>
    <dbReference type="NCBI Taxonomy" id="222440"/>
    <lineage>
        <taxon>Eukaryota</taxon>
        <taxon>Metamonada</taxon>
        <taxon>Preaxostyla</taxon>
        <taxon>Oxymonadida</taxon>
        <taxon>Streblomastigidae</taxon>
        <taxon>Streblomastix</taxon>
    </lineage>
</organism>
<evidence type="ECO:0008006" key="3">
    <source>
        <dbReference type="Google" id="ProtNLM"/>
    </source>
</evidence>